<keyword evidence="1" id="KW-0175">Coiled coil</keyword>
<sequence>MDSKENYFNIKQMTESFRNVKKYSQHSNTILDMFVEITQKLDKSSKDYLSKVIPIDDDKSTLSQVDSIIIMNYFKQIVIYLIKTKVELEEKTQQIESQTQYESLIQKLEADVRQHIRIEQQLRVYTETLQQKIDDFVIEREQQMQLLQEYEQQIKQKNKDIVIYQSELRKAVNQNQQRHTKLITEPILEEYDTKYHMNKLNQTNYTHQRKASQVNDDKSVSNKSQINSYKNSPERIPIRKISVTNYAETKTIKQPVFIRQPCPMSYSHLKTEAQISYRSSSQESKYLQKNQIK</sequence>
<feature type="region of interest" description="Disordered" evidence="2">
    <location>
        <begin position="207"/>
        <end position="233"/>
    </location>
</feature>
<feature type="compositionally biased region" description="Polar residues" evidence="2">
    <location>
        <begin position="221"/>
        <end position="231"/>
    </location>
</feature>
<organism evidence="3 4">
    <name type="scientific">Paramecium primaurelia</name>
    <dbReference type="NCBI Taxonomy" id="5886"/>
    <lineage>
        <taxon>Eukaryota</taxon>
        <taxon>Sar</taxon>
        <taxon>Alveolata</taxon>
        <taxon>Ciliophora</taxon>
        <taxon>Intramacronucleata</taxon>
        <taxon>Oligohymenophorea</taxon>
        <taxon>Peniculida</taxon>
        <taxon>Parameciidae</taxon>
        <taxon>Paramecium</taxon>
    </lineage>
</organism>
<keyword evidence="4" id="KW-1185">Reference proteome</keyword>
<gene>
    <name evidence="3" type="ORF">PPRIM_AZ9-3.1.T0040149</name>
</gene>
<name>A0A8S1JQT9_PARPR</name>
<protein>
    <submittedName>
        <fullName evidence="3">Uncharacterized protein</fullName>
    </submittedName>
</protein>
<proteinExistence type="predicted"/>
<evidence type="ECO:0000313" key="4">
    <source>
        <dbReference type="Proteomes" id="UP000688137"/>
    </source>
</evidence>
<dbReference type="EMBL" id="CAJJDM010000001">
    <property type="protein sequence ID" value="CAD8042930.1"/>
    <property type="molecule type" value="Genomic_DNA"/>
</dbReference>
<evidence type="ECO:0000256" key="2">
    <source>
        <dbReference type="SAM" id="MobiDB-lite"/>
    </source>
</evidence>
<dbReference type="AlphaFoldDB" id="A0A8S1JQT9"/>
<dbReference type="OMA" id="HEEYDTT"/>
<accession>A0A8S1JQT9</accession>
<comment type="caution">
    <text evidence="3">The sequence shown here is derived from an EMBL/GenBank/DDBJ whole genome shotgun (WGS) entry which is preliminary data.</text>
</comment>
<evidence type="ECO:0000313" key="3">
    <source>
        <dbReference type="EMBL" id="CAD8042930.1"/>
    </source>
</evidence>
<feature type="coiled-coil region" evidence="1">
    <location>
        <begin position="133"/>
        <end position="174"/>
    </location>
</feature>
<dbReference type="Proteomes" id="UP000688137">
    <property type="component" value="Unassembled WGS sequence"/>
</dbReference>
<reference evidence="3" key="1">
    <citation type="submission" date="2021-01" db="EMBL/GenBank/DDBJ databases">
        <authorList>
            <consortium name="Genoscope - CEA"/>
            <person name="William W."/>
        </authorList>
    </citation>
    <scope>NUCLEOTIDE SEQUENCE</scope>
</reference>
<evidence type="ECO:0000256" key="1">
    <source>
        <dbReference type="SAM" id="Coils"/>
    </source>
</evidence>